<sequence length="1015" mass="114456">MKVNMLLYASWNHTCDVMFKMMEEGMYLVPYPYARHHAAIVLFDAIFTSMVANHGCVLLDPDLYASLRFTSIYALNAVACTSSSIDCRILKRLVDNARAYALFGSTTGKSSHLTRCLVDTHLGILNLHGELLCGNTGTFVLCCGRSIDGFIPFHFADIDCLVLARNHGDLVSFDCYLMCDVRQNAEHFAGIIPSFGISHNQLSTNIDSNSHRILILWSRTTSLRDIYHLRRFNACSHRSTPLCTIVSFENGETLPSYQRVCHTVWTLGDASCLSCASLDCYMIFCFNNGTTSSIIDNDAPAINSATSCGRIIHLLGTSSNVQALIHSDTKRSVKRNDLISFLCGQRNATTPRPDRVFLFIGDCSCASCTLGTLIIPMPLTNDDRRISYWVRVPNDYTTSTCVLLVDCYNDLCSSKGATSLFASNGAGMVELDTMGIGEPIICSSLCALRLYDRPLCVNIHPDYFAGYETHPAVQGANNMPCHSVQYRQIYTGCLFTPCIARPHDNLESIRSRRMYQILGAFRSVVTSEHSSRGLRNQFQIHDQVVLYNYDQIDQVQVTTKLQYKTDASHTDDSYSSSFGTHPPCLVQAIMILCGIASHLDFQAIINRLFNWGEIWGAMFFNVLEKRIVQVGECHISGGSDMWPPVHVRDNIQVYLCAKRKLNTSHPTDDCYETAPSRNKQSKSLPTVILLSSNMDNAPYPQRITPLDPTDKFSFVHISKCAGSTWIRLFKEVLKLNICPEKEDGVEHSVSYQQQYKCKGADYTLISLRSPRHHVWSQFTMCKYSRWGKRVTRKSDDFPRSGDEYEDDEVDFDSWLDNFVSMGNATDNHYNCYHPANFQTRALTSPLDDVHDGRGGFNPNMTLAMNTYKNLDFVALVEFVHESQCMLYYRLGDKAPPTAISYLDKSCHCEKQHEEHKKSKTVYVQHHNMGKRSNLRDLPAATLSKVATLTSADSFVYVNALKNFMDEMAWLESDDGLGRRVVCDNVLKKWESELAYLDGGRFNVTQLYHDTVVEQK</sequence>
<evidence type="ECO:0000313" key="2">
    <source>
        <dbReference type="Proteomes" id="UP001224775"/>
    </source>
</evidence>
<dbReference type="Gene3D" id="3.40.50.300">
    <property type="entry name" value="P-loop containing nucleotide triphosphate hydrolases"/>
    <property type="match status" value="1"/>
</dbReference>
<dbReference type="InterPro" id="IPR027417">
    <property type="entry name" value="P-loop_NTPase"/>
</dbReference>
<gene>
    <name evidence="1" type="ORF">QTG54_016547</name>
</gene>
<protein>
    <submittedName>
        <fullName evidence="1">Uncharacterized protein</fullName>
    </submittedName>
</protein>
<dbReference type="EMBL" id="JATAAI010000058">
    <property type="protein sequence ID" value="KAK1732744.1"/>
    <property type="molecule type" value="Genomic_DNA"/>
</dbReference>
<reference evidence="1" key="1">
    <citation type="submission" date="2023-06" db="EMBL/GenBank/DDBJ databases">
        <title>Survivors Of The Sea: Transcriptome response of Skeletonema marinoi to long-term dormancy.</title>
        <authorList>
            <person name="Pinder M.I.M."/>
            <person name="Kourtchenko O."/>
            <person name="Robertson E.K."/>
            <person name="Larsson T."/>
            <person name="Maumus F."/>
            <person name="Osuna-Cruz C.M."/>
            <person name="Vancaester E."/>
            <person name="Stenow R."/>
            <person name="Vandepoele K."/>
            <person name="Ploug H."/>
            <person name="Bruchert V."/>
            <person name="Godhe A."/>
            <person name="Topel M."/>
        </authorList>
    </citation>
    <scope>NUCLEOTIDE SEQUENCE</scope>
    <source>
        <strain evidence="1">R05AC</strain>
    </source>
</reference>
<proteinExistence type="predicted"/>
<keyword evidence="2" id="KW-1185">Reference proteome</keyword>
<dbReference type="AlphaFoldDB" id="A0AAD8XRY9"/>
<comment type="caution">
    <text evidence="1">The sequence shown here is derived from an EMBL/GenBank/DDBJ whole genome shotgun (WGS) entry which is preliminary data.</text>
</comment>
<name>A0AAD8XRY9_9STRA</name>
<accession>A0AAD8XRY9</accession>
<dbReference type="Proteomes" id="UP001224775">
    <property type="component" value="Unassembled WGS sequence"/>
</dbReference>
<organism evidence="1 2">
    <name type="scientific">Skeletonema marinoi</name>
    <dbReference type="NCBI Taxonomy" id="267567"/>
    <lineage>
        <taxon>Eukaryota</taxon>
        <taxon>Sar</taxon>
        <taxon>Stramenopiles</taxon>
        <taxon>Ochrophyta</taxon>
        <taxon>Bacillariophyta</taxon>
        <taxon>Coscinodiscophyceae</taxon>
        <taxon>Thalassiosirophycidae</taxon>
        <taxon>Thalassiosirales</taxon>
        <taxon>Skeletonemataceae</taxon>
        <taxon>Skeletonema</taxon>
        <taxon>Skeletonema marinoi-dohrnii complex</taxon>
    </lineage>
</organism>
<evidence type="ECO:0000313" key="1">
    <source>
        <dbReference type="EMBL" id="KAK1732744.1"/>
    </source>
</evidence>